<dbReference type="AlphaFoldDB" id="A0A2J7TFK0"/>
<evidence type="ECO:0000313" key="1">
    <source>
        <dbReference type="EMBL" id="PNG25513.1"/>
    </source>
</evidence>
<sequence>MSPPENGNRNDVSINGRVYQSVPGAAISVPPFDVAILEANGWQIFDGPSSPITTTNYASGSVSGIVMSPSGNAMGLGVRLYLDGSANAAGVTAADVNGRWSIATGALSAGPHSFSVEIDEGSGVFLVGGGGASSGVMDFSASVNSGLIAAVAA</sequence>
<protein>
    <recommendedName>
        <fullName evidence="3">Bacterial Ig-like domain-containing protein</fullName>
    </recommendedName>
</protein>
<proteinExistence type="predicted"/>
<accession>A0A2J7TFK0</accession>
<gene>
    <name evidence="1" type="ORF">CR492_13440</name>
</gene>
<dbReference type="Proteomes" id="UP000236286">
    <property type="component" value="Unassembled WGS sequence"/>
</dbReference>
<comment type="caution">
    <text evidence="1">The sequence shown here is derived from an EMBL/GenBank/DDBJ whole genome shotgun (WGS) entry which is preliminary data.</text>
</comment>
<evidence type="ECO:0008006" key="3">
    <source>
        <dbReference type="Google" id="ProtNLM"/>
    </source>
</evidence>
<name>A0A2J7TFK0_METSI</name>
<evidence type="ECO:0000313" key="2">
    <source>
        <dbReference type="Proteomes" id="UP000236286"/>
    </source>
</evidence>
<reference evidence="1 2" key="1">
    <citation type="submission" date="2017-10" db="EMBL/GenBank/DDBJ databases">
        <title>Genome announcement of Methylocella silvestris TVC from permafrost.</title>
        <authorList>
            <person name="Wang J."/>
            <person name="Geng K."/>
            <person name="Ul-Haque F."/>
            <person name="Crombie A.T."/>
            <person name="Street L.E."/>
            <person name="Wookey P.A."/>
            <person name="Murrell J.C."/>
            <person name="Pratscher J."/>
        </authorList>
    </citation>
    <scope>NUCLEOTIDE SEQUENCE [LARGE SCALE GENOMIC DNA]</scope>
    <source>
        <strain evidence="1 2">TVC</strain>
    </source>
</reference>
<dbReference type="EMBL" id="PDZR01000015">
    <property type="protein sequence ID" value="PNG25513.1"/>
    <property type="molecule type" value="Genomic_DNA"/>
</dbReference>
<organism evidence="1 2">
    <name type="scientific">Methylocella silvestris</name>
    <dbReference type="NCBI Taxonomy" id="199596"/>
    <lineage>
        <taxon>Bacteria</taxon>
        <taxon>Pseudomonadati</taxon>
        <taxon>Pseudomonadota</taxon>
        <taxon>Alphaproteobacteria</taxon>
        <taxon>Hyphomicrobiales</taxon>
        <taxon>Beijerinckiaceae</taxon>
        <taxon>Methylocella</taxon>
    </lineage>
</organism>